<accession>A0A9Q3F7A1</accession>
<evidence type="ECO:0000259" key="8">
    <source>
        <dbReference type="PROSITE" id="PS50994"/>
    </source>
</evidence>
<proteinExistence type="predicted"/>
<dbReference type="PROSITE" id="PS50878">
    <property type="entry name" value="RT_POL"/>
    <property type="match status" value="1"/>
</dbReference>
<dbReference type="InterPro" id="IPR021109">
    <property type="entry name" value="Peptidase_aspartic_dom_sf"/>
</dbReference>
<dbReference type="InterPro" id="IPR041588">
    <property type="entry name" value="Integrase_H2C2"/>
</dbReference>
<dbReference type="InterPro" id="IPR043502">
    <property type="entry name" value="DNA/RNA_pol_sf"/>
</dbReference>
<organism evidence="9 10">
    <name type="scientific">Austropuccinia psidii MF-1</name>
    <dbReference type="NCBI Taxonomy" id="1389203"/>
    <lineage>
        <taxon>Eukaryota</taxon>
        <taxon>Fungi</taxon>
        <taxon>Dikarya</taxon>
        <taxon>Basidiomycota</taxon>
        <taxon>Pucciniomycotina</taxon>
        <taxon>Pucciniomycetes</taxon>
        <taxon>Pucciniales</taxon>
        <taxon>Sphaerophragmiaceae</taxon>
        <taxon>Austropuccinia</taxon>
    </lineage>
</organism>
<keyword evidence="1" id="KW-0808">Transferase</keyword>
<evidence type="ECO:0000256" key="6">
    <source>
        <dbReference type="ARBA" id="ARBA00023268"/>
    </source>
</evidence>
<dbReference type="Pfam" id="PF17921">
    <property type="entry name" value="Integrase_H2C2"/>
    <property type="match status" value="1"/>
</dbReference>
<dbReference type="SUPFAM" id="SSF53098">
    <property type="entry name" value="Ribonuclease H-like"/>
    <property type="match status" value="1"/>
</dbReference>
<evidence type="ECO:0000256" key="3">
    <source>
        <dbReference type="ARBA" id="ARBA00022722"/>
    </source>
</evidence>
<dbReference type="Gene3D" id="3.30.420.10">
    <property type="entry name" value="Ribonuclease H-like superfamily/Ribonuclease H"/>
    <property type="match status" value="1"/>
</dbReference>
<evidence type="ECO:0008006" key="11">
    <source>
        <dbReference type="Google" id="ProtNLM"/>
    </source>
</evidence>
<dbReference type="GO" id="GO:0004519">
    <property type="term" value="F:endonuclease activity"/>
    <property type="evidence" value="ECO:0007669"/>
    <property type="project" value="UniProtKB-KW"/>
</dbReference>
<dbReference type="SUPFAM" id="SSF56672">
    <property type="entry name" value="DNA/RNA polymerases"/>
    <property type="match status" value="1"/>
</dbReference>
<dbReference type="InterPro" id="IPR050951">
    <property type="entry name" value="Retrovirus_Pol_polyprotein"/>
</dbReference>
<feature type="domain" description="Integrase catalytic" evidence="8">
    <location>
        <begin position="724"/>
        <end position="883"/>
    </location>
</feature>
<keyword evidence="10" id="KW-1185">Reference proteome</keyword>
<dbReference type="InterPro" id="IPR043128">
    <property type="entry name" value="Rev_trsase/Diguanyl_cyclase"/>
</dbReference>
<dbReference type="Gene3D" id="3.30.70.270">
    <property type="match status" value="2"/>
</dbReference>
<dbReference type="InterPro" id="IPR036397">
    <property type="entry name" value="RNaseH_sf"/>
</dbReference>
<evidence type="ECO:0000256" key="2">
    <source>
        <dbReference type="ARBA" id="ARBA00022695"/>
    </source>
</evidence>
<dbReference type="Gene3D" id="1.10.340.70">
    <property type="match status" value="1"/>
</dbReference>
<dbReference type="Pfam" id="PF00665">
    <property type="entry name" value="rve"/>
    <property type="match status" value="1"/>
</dbReference>
<sequence length="941" mass="108004">MSELPEKIPLIILDSSESPSLFVTHHTKYMVELPSFPSFEWDFLVIDTPKGEDLILGFDFLNHFNPSIDWRQGLITFNADHKDYYDPSKSFSNDFSSVKHVQLWSSLLSSRDEVFKEIQDVGEDNSVSSLHLFFGNMDLPLSYYHDSLEELWDEEEEPEEIETMMKVVPAVYHQYLDVFSKVKAEKLPPHRTCDHHIKLEGSLPPFGPSSSSTGAHVIFVKKKDGGLRLCVDYHKLNVVTRKNKYPVPPMNHLLTVLNGSSIFSKIDLRGACNLLRIKKVDEHLTCFRTKYGSYEYLVMPFWLTNSPASFQNLVNDIFYDLLDIYVVAYLDDIMVFSKFEEEHFTHVSTVLSRLRANNRFAKASKCLFHISSVEYLGYVVSSEGLKMDQEKVQQILNWPPPRNLKALKSFLGFANFYRRFIKNYSKKISLLTSFHKKDSCFPLNEKALRQFHQLKEEFTIAPILSHFDPSLPTIVETDASDYALGAVLSQISDSGKHPIAFDSHKLCPAELNYEIHDKELLGIVWALKRWRAFLLSLSSSFEVLTNHSSLQYFICIVTRDDVYPERGEDFISKNQINYPKIIKQDEIQASKFFAVKVEAFSNLIESIQKSLWQDSQYRSILQDLGKGKSVQDYSLDSSSQLLLFKDRVVVPNDPTIQLSILQKRHDSPLAGHPGQEKTLKLVKQKFNWSGMTQFIKDYISSGQQCSRKKNIHHKKSGLLKPLPIPNGPWICLSMDFITQLPLSNSFDSILVIVDRFSKMAVFIPTMSSITPSDLAHLFIKNIFSKNGLPSSIVSDRGSLFVSSFWTNLCQKLKISRDLSTAYHPETDGQTERVNQTLEPYLRMYVSYHQDDWNTWLPLAEFAYNNSDHSSTKQSPFFTVYERDPHLDSVHITQDTPAGKLSTKIQSVQQDVKRELEVSINRLKRYADKSRASPPVVNPGDM</sequence>
<comment type="caution">
    <text evidence="9">The sequence shown here is derived from an EMBL/GenBank/DDBJ whole genome shotgun (WGS) entry which is preliminary data.</text>
</comment>
<keyword evidence="3" id="KW-0540">Nuclease</keyword>
<dbReference type="PANTHER" id="PTHR37984:SF5">
    <property type="entry name" value="PROTEIN NYNRIN-LIKE"/>
    <property type="match status" value="1"/>
</dbReference>
<evidence type="ECO:0000256" key="1">
    <source>
        <dbReference type="ARBA" id="ARBA00022679"/>
    </source>
</evidence>
<evidence type="ECO:0000313" key="10">
    <source>
        <dbReference type="Proteomes" id="UP000765509"/>
    </source>
</evidence>
<keyword evidence="6" id="KW-0511">Multifunctional enzyme</keyword>
<dbReference type="FunFam" id="3.30.420.10:FF:000032">
    <property type="entry name" value="Retrovirus-related Pol polyprotein from transposon 297-like Protein"/>
    <property type="match status" value="1"/>
</dbReference>
<dbReference type="InterPro" id="IPR012337">
    <property type="entry name" value="RNaseH-like_sf"/>
</dbReference>
<dbReference type="GO" id="GO:0003723">
    <property type="term" value="F:RNA binding"/>
    <property type="evidence" value="ECO:0007669"/>
    <property type="project" value="UniProtKB-KW"/>
</dbReference>
<keyword evidence="5" id="KW-0694">RNA-binding</keyword>
<feature type="non-terminal residue" evidence="9">
    <location>
        <position position="1"/>
    </location>
</feature>
<dbReference type="CDD" id="cd01647">
    <property type="entry name" value="RT_LTR"/>
    <property type="match status" value="1"/>
</dbReference>
<dbReference type="EMBL" id="AVOT02039029">
    <property type="protein sequence ID" value="MBW0534014.1"/>
    <property type="molecule type" value="Genomic_DNA"/>
</dbReference>
<protein>
    <recommendedName>
        <fullName evidence="11">Integrase catalytic domain-containing protein</fullName>
    </recommendedName>
</protein>
<keyword evidence="2" id="KW-0548">Nucleotidyltransferase</keyword>
<dbReference type="OrthoDB" id="425619at2759"/>
<keyword evidence="4" id="KW-0255">Endonuclease</keyword>
<dbReference type="InterPro" id="IPR041577">
    <property type="entry name" value="RT_RNaseH_2"/>
</dbReference>
<dbReference type="Proteomes" id="UP000765509">
    <property type="component" value="Unassembled WGS sequence"/>
</dbReference>
<dbReference type="Pfam" id="PF00078">
    <property type="entry name" value="RVT_1"/>
    <property type="match status" value="1"/>
</dbReference>
<evidence type="ECO:0000313" key="9">
    <source>
        <dbReference type="EMBL" id="MBW0534014.1"/>
    </source>
</evidence>
<dbReference type="Pfam" id="PF17919">
    <property type="entry name" value="RT_RNaseH_2"/>
    <property type="match status" value="1"/>
</dbReference>
<dbReference type="Gene3D" id="2.40.70.10">
    <property type="entry name" value="Acid Proteases"/>
    <property type="match status" value="1"/>
</dbReference>
<dbReference type="PANTHER" id="PTHR37984">
    <property type="entry name" value="PROTEIN CBG26694"/>
    <property type="match status" value="1"/>
</dbReference>
<dbReference type="InterPro" id="IPR001584">
    <property type="entry name" value="Integrase_cat-core"/>
</dbReference>
<name>A0A9Q3F7A1_9BASI</name>
<feature type="domain" description="Reverse transcriptase" evidence="7">
    <location>
        <begin position="200"/>
        <end position="380"/>
    </location>
</feature>
<dbReference type="GO" id="GO:0015074">
    <property type="term" value="P:DNA integration"/>
    <property type="evidence" value="ECO:0007669"/>
    <property type="project" value="InterPro"/>
</dbReference>
<evidence type="ECO:0000256" key="5">
    <source>
        <dbReference type="ARBA" id="ARBA00022884"/>
    </source>
</evidence>
<reference evidence="9" key="1">
    <citation type="submission" date="2021-03" db="EMBL/GenBank/DDBJ databases">
        <title>Draft genome sequence of rust myrtle Austropuccinia psidii MF-1, a brazilian biotype.</title>
        <authorList>
            <person name="Quecine M.C."/>
            <person name="Pachon D.M.R."/>
            <person name="Bonatelli M.L."/>
            <person name="Correr F.H."/>
            <person name="Franceschini L.M."/>
            <person name="Leite T.F."/>
            <person name="Margarido G.R.A."/>
            <person name="Almeida C.A."/>
            <person name="Ferrarezi J.A."/>
            <person name="Labate C.A."/>
        </authorList>
    </citation>
    <scope>NUCLEOTIDE SEQUENCE</scope>
    <source>
        <strain evidence="9">MF-1</strain>
    </source>
</reference>
<dbReference type="PROSITE" id="PS50994">
    <property type="entry name" value="INTEGRASE"/>
    <property type="match status" value="1"/>
</dbReference>
<gene>
    <name evidence="9" type="ORF">O181_073729</name>
</gene>
<keyword evidence="4" id="KW-0378">Hydrolase</keyword>
<evidence type="ECO:0000256" key="4">
    <source>
        <dbReference type="ARBA" id="ARBA00022759"/>
    </source>
</evidence>
<dbReference type="CDD" id="cd09274">
    <property type="entry name" value="RNase_HI_RT_Ty3"/>
    <property type="match status" value="1"/>
</dbReference>
<evidence type="ECO:0000259" key="7">
    <source>
        <dbReference type="PROSITE" id="PS50878"/>
    </source>
</evidence>
<dbReference type="GO" id="GO:0016779">
    <property type="term" value="F:nucleotidyltransferase activity"/>
    <property type="evidence" value="ECO:0007669"/>
    <property type="project" value="UniProtKB-KW"/>
</dbReference>
<dbReference type="Gene3D" id="3.10.10.10">
    <property type="entry name" value="HIV Type 1 Reverse Transcriptase, subunit A, domain 1"/>
    <property type="match status" value="1"/>
</dbReference>
<dbReference type="FunFam" id="3.30.70.270:FF:000020">
    <property type="entry name" value="Transposon Tf2-6 polyprotein-like Protein"/>
    <property type="match status" value="1"/>
</dbReference>
<dbReference type="AlphaFoldDB" id="A0A9Q3F7A1"/>
<dbReference type="GO" id="GO:0005634">
    <property type="term" value="C:nucleus"/>
    <property type="evidence" value="ECO:0007669"/>
    <property type="project" value="UniProtKB-ARBA"/>
</dbReference>
<dbReference type="InterPro" id="IPR000477">
    <property type="entry name" value="RT_dom"/>
</dbReference>